<protein>
    <submittedName>
        <fullName evidence="1">Uncharacterized protein</fullName>
    </submittedName>
</protein>
<name>A0A921K4I8_9LACO</name>
<dbReference type="AlphaFoldDB" id="A0A921K4I8"/>
<reference evidence="1" key="1">
    <citation type="journal article" date="2021" name="PeerJ">
        <title>Extensive microbial diversity within the chicken gut microbiome revealed by metagenomics and culture.</title>
        <authorList>
            <person name="Gilroy R."/>
            <person name="Ravi A."/>
            <person name="Getino M."/>
            <person name="Pursley I."/>
            <person name="Horton D.L."/>
            <person name="Alikhan N.F."/>
            <person name="Baker D."/>
            <person name="Gharbi K."/>
            <person name="Hall N."/>
            <person name="Watson M."/>
            <person name="Adriaenssens E.M."/>
            <person name="Foster-Nyarko E."/>
            <person name="Jarju S."/>
            <person name="Secka A."/>
            <person name="Antonio M."/>
            <person name="Oren A."/>
            <person name="Chaudhuri R.R."/>
            <person name="La Ragione R."/>
            <person name="Hildebrand F."/>
            <person name="Pallen M.J."/>
        </authorList>
    </citation>
    <scope>NUCLEOTIDE SEQUENCE</scope>
    <source>
        <strain evidence="1">CHK194-22301</strain>
    </source>
</reference>
<reference evidence="1" key="2">
    <citation type="submission" date="2021-09" db="EMBL/GenBank/DDBJ databases">
        <authorList>
            <person name="Gilroy R."/>
        </authorList>
    </citation>
    <scope>NUCLEOTIDE SEQUENCE</scope>
    <source>
        <strain evidence="1">CHK194-22301</strain>
    </source>
</reference>
<dbReference type="EMBL" id="DYXB01000007">
    <property type="protein sequence ID" value="HJF09235.1"/>
    <property type="molecule type" value="Genomic_DNA"/>
</dbReference>
<organism evidence="1 2">
    <name type="scientific">Lactobacillus crispatus</name>
    <dbReference type="NCBI Taxonomy" id="47770"/>
    <lineage>
        <taxon>Bacteria</taxon>
        <taxon>Bacillati</taxon>
        <taxon>Bacillota</taxon>
        <taxon>Bacilli</taxon>
        <taxon>Lactobacillales</taxon>
        <taxon>Lactobacillaceae</taxon>
        <taxon>Lactobacillus</taxon>
    </lineage>
</organism>
<sequence>MTYNYLQEETKDIIDYIKNELTFTNRLNLLASGKQQATEELNEKLFNVDSVTGNGSGSYTFNTLQAERNLVGNWEILRTAIDELDPSFDAIHKGAEACDVLVRIYLLPTAIDDAITKLWKKDENS</sequence>
<evidence type="ECO:0000313" key="1">
    <source>
        <dbReference type="EMBL" id="HJF09235.1"/>
    </source>
</evidence>
<comment type="caution">
    <text evidence="1">The sequence shown here is derived from an EMBL/GenBank/DDBJ whole genome shotgun (WGS) entry which is preliminary data.</text>
</comment>
<accession>A0A921K4I8</accession>
<proteinExistence type="predicted"/>
<gene>
    <name evidence="1" type="ORF">K8V23_00285</name>
</gene>
<dbReference type="Proteomes" id="UP000784793">
    <property type="component" value="Unassembled WGS sequence"/>
</dbReference>
<evidence type="ECO:0000313" key="2">
    <source>
        <dbReference type="Proteomes" id="UP000784793"/>
    </source>
</evidence>